<keyword evidence="3" id="KW-1185">Reference proteome</keyword>
<dbReference type="SUPFAM" id="SSF48208">
    <property type="entry name" value="Six-hairpin glycosidases"/>
    <property type="match status" value="1"/>
</dbReference>
<gene>
    <name evidence="2" type="ORF">ERX46_08085</name>
</gene>
<sequence>MGKINKHSEESKTIELKLGTVNLDSNLGAYYIDMRPAEIHYTQNFYKGQFDDNGVPMCGGSNGLVYVPVNIAQYGFIIHAQYLESENKALLQTLKKCIEKLEEMAVITKEHCVWWHDYDNQRYHIKAPWACSMAQGEIISLFLRYYQISGEEKYLHLSDKAYHFLSVPVAEGGVKRIDKNGDLWYEEYPSEPASYVLNGFIYTLFGLYDLYRVTQDEEVKKNIDLCVKTLKNNLPKFDSGYWSYYDLQYKELVRYYYQKNVHVPQMAVMYKLTGEEIFLKYEVKWRKNIRNINYIFVKLMYRILPRLRSKSLFLK</sequence>
<evidence type="ECO:0000313" key="3">
    <source>
        <dbReference type="Proteomes" id="UP000293952"/>
    </source>
</evidence>
<dbReference type="InterPro" id="IPR010598">
    <property type="entry name" value="C5-epim_C"/>
</dbReference>
<evidence type="ECO:0000313" key="2">
    <source>
        <dbReference type="EMBL" id="RYM33914.1"/>
    </source>
</evidence>
<dbReference type="RefSeq" id="WP_130093355.1">
    <property type="nucleotide sequence ID" value="NZ_SETE01000003.1"/>
</dbReference>
<dbReference type="GO" id="GO:0015012">
    <property type="term" value="P:heparan sulfate proteoglycan biosynthetic process"/>
    <property type="evidence" value="ECO:0007669"/>
    <property type="project" value="InterPro"/>
</dbReference>
<organism evidence="2 3">
    <name type="scientific">Brumimicrobium glaciale</name>
    <dbReference type="NCBI Taxonomy" id="200475"/>
    <lineage>
        <taxon>Bacteria</taxon>
        <taxon>Pseudomonadati</taxon>
        <taxon>Bacteroidota</taxon>
        <taxon>Flavobacteriia</taxon>
        <taxon>Flavobacteriales</taxon>
        <taxon>Crocinitomicaceae</taxon>
        <taxon>Brumimicrobium</taxon>
    </lineage>
</organism>
<dbReference type="PANTHER" id="PTHR13174">
    <property type="entry name" value="D-GLUCURONYL C5-EPIMERASE"/>
    <property type="match status" value="1"/>
</dbReference>
<dbReference type="PANTHER" id="PTHR13174:SF3">
    <property type="entry name" value="D-GLUCURONYL C5-EPIMERASE"/>
    <property type="match status" value="1"/>
</dbReference>
<dbReference type="InterPro" id="IPR008928">
    <property type="entry name" value="6-hairpin_glycosidase_sf"/>
</dbReference>
<dbReference type="OrthoDB" id="7888928at2"/>
<comment type="caution">
    <text evidence="2">The sequence shown here is derived from an EMBL/GenBank/DDBJ whole genome shotgun (WGS) entry which is preliminary data.</text>
</comment>
<dbReference type="EMBL" id="SETE01000003">
    <property type="protein sequence ID" value="RYM33914.1"/>
    <property type="molecule type" value="Genomic_DNA"/>
</dbReference>
<dbReference type="Pfam" id="PF06662">
    <property type="entry name" value="C5-epim_C"/>
    <property type="match status" value="1"/>
</dbReference>
<dbReference type="AlphaFoldDB" id="A0A4Q4KNB8"/>
<reference evidence="2 3" key="1">
    <citation type="submission" date="2019-02" db="EMBL/GenBank/DDBJ databases">
        <title>Genome sequence of the sea-ice species Brumimicrobium glaciale.</title>
        <authorList>
            <person name="Bowman J.P."/>
        </authorList>
    </citation>
    <scope>NUCLEOTIDE SEQUENCE [LARGE SCALE GENOMIC DNA]</scope>
    <source>
        <strain evidence="2 3">IC156</strain>
    </source>
</reference>
<feature type="domain" description="D-glucuronyl C5-epimerase C-terminal" evidence="1">
    <location>
        <begin position="114"/>
        <end position="287"/>
    </location>
</feature>
<proteinExistence type="predicted"/>
<dbReference type="InterPro" id="IPR039721">
    <property type="entry name" value="C5-epimerase"/>
</dbReference>
<protein>
    <recommendedName>
        <fullName evidence="1">D-glucuronyl C5-epimerase C-terminal domain-containing protein</fullName>
    </recommendedName>
</protein>
<accession>A0A4Q4KNB8</accession>
<dbReference type="GO" id="GO:0005975">
    <property type="term" value="P:carbohydrate metabolic process"/>
    <property type="evidence" value="ECO:0007669"/>
    <property type="project" value="InterPro"/>
</dbReference>
<name>A0A4Q4KNB8_9FLAO</name>
<dbReference type="GO" id="GO:0047464">
    <property type="term" value="F:heparosan-N-sulfate-glucuronate 5-epimerase activity"/>
    <property type="evidence" value="ECO:0007669"/>
    <property type="project" value="InterPro"/>
</dbReference>
<evidence type="ECO:0000259" key="1">
    <source>
        <dbReference type="Pfam" id="PF06662"/>
    </source>
</evidence>
<dbReference type="Proteomes" id="UP000293952">
    <property type="component" value="Unassembled WGS sequence"/>
</dbReference>